<feature type="domain" description="Peptidase A1" evidence="5">
    <location>
        <begin position="29"/>
        <end position="352"/>
    </location>
</feature>
<dbReference type="GO" id="GO:0006508">
    <property type="term" value="P:proteolysis"/>
    <property type="evidence" value="ECO:0007669"/>
    <property type="project" value="UniProtKB-KW"/>
</dbReference>
<evidence type="ECO:0000256" key="1">
    <source>
        <dbReference type="ARBA" id="ARBA00007447"/>
    </source>
</evidence>
<dbReference type="InterPro" id="IPR001461">
    <property type="entry name" value="Aspartic_peptidase_A1"/>
</dbReference>
<organism evidence="6 7">
    <name type="scientific">Perkinsus chesapeaki</name>
    <name type="common">Clam parasite</name>
    <name type="synonym">Perkinsus andrewsi</name>
    <dbReference type="NCBI Taxonomy" id="330153"/>
    <lineage>
        <taxon>Eukaryota</taxon>
        <taxon>Sar</taxon>
        <taxon>Alveolata</taxon>
        <taxon>Perkinsozoa</taxon>
        <taxon>Perkinsea</taxon>
        <taxon>Perkinsida</taxon>
        <taxon>Perkinsidae</taxon>
        <taxon>Perkinsus</taxon>
    </lineage>
</organism>
<evidence type="ECO:0000256" key="2">
    <source>
        <dbReference type="ARBA" id="ARBA00022670"/>
    </source>
</evidence>
<dbReference type="SUPFAM" id="SSF50630">
    <property type="entry name" value="Acid proteases"/>
    <property type="match status" value="1"/>
</dbReference>
<dbReference type="GO" id="GO:0004190">
    <property type="term" value="F:aspartic-type endopeptidase activity"/>
    <property type="evidence" value="ECO:0007669"/>
    <property type="project" value="UniProtKB-KW"/>
</dbReference>
<dbReference type="Proteomes" id="UP000591131">
    <property type="component" value="Unassembled WGS sequence"/>
</dbReference>
<dbReference type="PANTHER" id="PTHR47966">
    <property type="entry name" value="BETA-SITE APP-CLEAVING ENZYME, ISOFORM A-RELATED"/>
    <property type="match status" value="1"/>
</dbReference>
<sequence length="352" mass="39260">MRLAAVESYLIASAGLHSVIGQISLPFDDVIVADISFDGQPLDLRMDMGTRGTYVIYKDWYEKVYGKGSCPPRLCYVCISTCDPFKMKNQTIQFVDGSTITTVQHEGEIDVSGHKLKTQFRLIIGFTSTVSSEEPTNFLGLAFPDAYNPHTVPSDLFKNKIVQQYAVSVCISASGVETFSGELLLGQWEDQCAFQATTTMTVPMKLTGGDARYFTTNLNSLGLVSSKGRASTQQLSDAAVVYDTGADMLGFPQAQLEYFMKEIRQSVKNDSGRDPKIKSLWGIWLIEKAAYNFLPTLTFNVGSYTLSPLVVRIPPRKYAQNYDDEWYLLEMTPLNSAREPVILGRPFFTTYF</sequence>
<reference evidence="6 7" key="1">
    <citation type="submission" date="2020-04" db="EMBL/GenBank/DDBJ databases">
        <title>Perkinsus chesapeaki whole genome sequence.</title>
        <authorList>
            <person name="Bogema D.R."/>
        </authorList>
    </citation>
    <scope>NUCLEOTIDE SEQUENCE [LARGE SCALE GENOMIC DNA]</scope>
    <source>
        <strain evidence="6">ATCC PRA-425</strain>
    </source>
</reference>
<evidence type="ECO:0000256" key="4">
    <source>
        <dbReference type="ARBA" id="ARBA00022801"/>
    </source>
</evidence>
<comment type="caution">
    <text evidence="6">The sequence shown here is derived from an EMBL/GenBank/DDBJ whole genome shotgun (WGS) entry which is preliminary data.</text>
</comment>
<dbReference type="EMBL" id="JAAPAO010000018">
    <property type="protein sequence ID" value="KAF4677205.1"/>
    <property type="molecule type" value="Genomic_DNA"/>
</dbReference>
<dbReference type="PANTHER" id="PTHR47966:SF51">
    <property type="entry name" value="BETA-SITE APP-CLEAVING ENZYME, ISOFORM A-RELATED"/>
    <property type="match status" value="1"/>
</dbReference>
<keyword evidence="3" id="KW-0064">Aspartyl protease</keyword>
<evidence type="ECO:0000313" key="6">
    <source>
        <dbReference type="EMBL" id="KAF4677205.1"/>
    </source>
</evidence>
<evidence type="ECO:0000256" key="3">
    <source>
        <dbReference type="ARBA" id="ARBA00022750"/>
    </source>
</evidence>
<keyword evidence="7" id="KW-1185">Reference proteome</keyword>
<gene>
    <name evidence="6" type="ORF">FOL47_002768</name>
</gene>
<dbReference type="Pfam" id="PF00026">
    <property type="entry name" value="Asp"/>
    <property type="match status" value="1"/>
</dbReference>
<comment type="similarity">
    <text evidence="1">Belongs to the peptidase A1 family.</text>
</comment>
<dbReference type="AlphaFoldDB" id="A0A7J6N049"/>
<evidence type="ECO:0000313" key="7">
    <source>
        <dbReference type="Proteomes" id="UP000591131"/>
    </source>
</evidence>
<dbReference type="InterPro" id="IPR021109">
    <property type="entry name" value="Peptidase_aspartic_dom_sf"/>
</dbReference>
<evidence type="ECO:0000259" key="5">
    <source>
        <dbReference type="PROSITE" id="PS51767"/>
    </source>
</evidence>
<keyword evidence="2" id="KW-0645">Protease</keyword>
<keyword evidence="4" id="KW-0378">Hydrolase</keyword>
<name>A0A7J6N049_PERCH</name>
<dbReference type="PROSITE" id="PS51767">
    <property type="entry name" value="PEPTIDASE_A1"/>
    <property type="match status" value="1"/>
</dbReference>
<dbReference type="InterPro" id="IPR033121">
    <property type="entry name" value="PEPTIDASE_A1"/>
</dbReference>
<protein>
    <recommendedName>
        <fullName evidence="5">Peptidase A1 domain-containing protein</fullName>
    </recommendedName>
</protein>
<dbReference type="OrthoDB" id="771136at2759"/>
<proteinExistence type="inferred from homology"/>
<accession>A0A7J6N049</accession>
<dbReference type="Gene3D" id="2.40.70.10">
    <property type="entry name" value="Acid Proteases"/>
    <property type="match status" value="2"/>
</dbReference>